<dbReference type="PROSITE" id="PS00331">
    <property type="entry name" value="MALIC_ENZYMES"/>
    <property type="match status" value="1"/>
</dbReference>
<dbReference type="Ensembl" id="ENSMALT00000019857.1">
    <property type="protein sequence ID" value="ENSMALP00000019471.1"/>
    <property type="gene ID" value="ENSMALG00000013583.1"/>
</dbReference>
<dbReference type="GO" id="GO:0006108">
    <property type="term" value="P:malate metabolic process"/>
    <property type="evidence" value="ECO:0007669"/>
    <property type="project" value="TreeGrafter"/>
</dbReference>
<dbReference type="CDD" id="cd05312">
    <property type="entry name" value="NAD_bind_1_malic_enz"/>
    <property type="match status" value="1"/>
</dbReference>
<comment type="cofactor">
    <cofactor evidence="11">
        <name>Mg(2+)</name>
        <dbReference type="ChEBI" id="CHEBI:18420"/>
    </cofactor>
    <cofactor evidence="11">
        <name>Mn(2+)</name>
        <dbReference type="ChEBI" id="CHEBI:29035"/>
    </cofactor>
    <text evidence="11">Divalent metal cations. Prefers magnesium or manganese.</text>
</comment>
<evidence type="ECO:0000256" key="11">
    <source>
        <dbReference type="PIRSR" id="PIRSR000106-3"/>
    </source>
</evidence>
<dbReference type="CTD" id="4199"/>
<comment type="subcellular location">
    <subcellularLocation>
        <location evidence="2">Cytoplasm</location>
    </subcellularLocation>
</comment>
<evidence type="ECO:0000256" key="10">
    <source>
        <dbReference type="PIRSR" id="PIRSR000106-2"/>
    </source>
</evidence>
<evidence type="ECO:0000313" key="15">
    <source>
        <dbReference type="Ensembl" id="ENSMALP00000019471.1"/>
    </source>
</evidence>
<dbReference type="InterPro" id="IPR015884">
    <property type="entry name" value="Malic_enzyme_CS"/>
</dbReference>
<dbReference type="SUPFAM" id="SSF53223">
    <property type="entry name" value="Aminoacid dehydrogenase-like, N-terminal domain"/>
    <property type="match status" value="1"/>
</dbReference>
<feature type="binding site" evidence="11">
    <location>
        <position position="286"/>
    </location>
    <ligand>
        <name>a divalent metal cation</name>
        <dbReference type="ChEBI" id="CHEBI:60240"/>
    </ligand>
</feature>
<dbReference type="Pfam" id="PF03949">
    <property type="entry name" value="Malic_M"/>
    <property type="match status" value="1"/>
</dbReference>
<dbReference type="GO" id="GO:0051287">
    <property type="term" value="F:NAD binding"/>
    <property type="evidence" value="ECO:0007669"/>
    <property type="project" value="InterPro"/>
</dbReference>
<reference evidence="15" key="2">
    <citation type="submission" date="2025-09" db="UniProtKB">
        <authorList>
            <consortium name="Ensembl"/>
        </authorList>
    </citation>
    <scope>IDENTIFICATION</scope>
</reference>
<dbReference type="STRING" id="43700.ENSMALP00000019471"/>
<evidence type="ECO:0000259" key="14">
    <source>
        <dbReference type="SMART" id="SM01274"/>
    </source>
</evidence>
<dbReference type="Gene3D" id="3.40.50.720">
    <property type="entry name" value="NAD(P)-binding Rossmann-like Domain"/>
    <property type="match status" value="1"/>
</dbReference>
<dbReference type="SMART" id="SM00919">
    <property type="entry name" value="Malic_M"/>
    <property type="match status" value="1"/>
</dbReference>
<keyword evidence="7" id="KW-0521">NADP</keyword>
<dbReference type="FunFam" id="3.40.50.10380:FF:000004">
    <property type="entry name" value="Malic enzyme"/>
    <property type="match status" value="1"/>
</dbReference>
<dbReference type="NCBIfam" id="NF010052">
    <property type="entry name" value="PRK13529.1"/>
    <property type="match status" value="1"/>
</dbReference>
<dbReference type="SMART" id="SM01274">
    <property type="entry name" value="malic"/>
    <property type="match status" value="1"/>
</dbReference>
<evidence type="ECO:0000313" key="16">
    <source>
        <dbReference type="Proteomes" id="UP000261600"/>
    </source>
</evidence>
<dbReference type="GeneID" id="109972605"/>
<protein>
    <recommendedName>
        <fullName evidence="12">Malic enzyme</fullName>
    </recommendedName>
</protein>
<dbReference type="InterPro" id="IPR012302">
    <property type="entry name" value="Malic_NAD-bd"/>
</dbReference>
<feature type="binding site" evidence="11">
    <location>
        <position position="263"/>
    </location>
    <ligand>
        <name>a divalent metal cation</name>
        <dbReference type="ChEBI" id="CHEBI:60240"/>
    </ligand>
</feature>
<proteinExistence type="inferred from homology"/>
<dbReference type="Proteomes" id="UP000261600">
    <property type="component" value="Unplaced"/>
</dbReference>
<feature type="binding site" evidence="10">
    <location>
        <position position="172"/>
    </location>
    <ligand>
        <name>(S)-malate</name>
        <dbReference type="ChEBI" id="CHEBI:15589"/>
    </ligand>
</feature>
<dbReference type="PRINTS" id="PR00072">
    <property type="entry name" value="MALOXRDTASE"/>
</dbReference>
<feature type="active site" description="Proton donor" evidence="9">
    <location>
        <position position="119"/>
    </location>
</feature>
<dbReference type="Pfam" id="PF00390">
    <property type="entry name" value="malic"/>
    <property type="match status" value="1"/>
</dbReference>
<comment type="subunit">
    <text evidence="4">Homotetramer.</text>
</comment>
<name>A0A3Q3QT19_MONAL</name>
<dbReference type="KEGG" id="malb:109972605"/>
<accession>A0A3Q3QT19</accession>
<evidence type="ECO:0000256" key="12">
    <source>
        <dbReference type="RuleBase" id="RU003426"/>
    </source>
</evidence>
<dbReference type="PANTHER" id="PTHR23406">
    <property type="entry name" value="MALIC ENZYME-RELATED"/>
    <property type="match status" value="1"/>
</dbReference>
<dbReference type="Gene3D" id="3.40.50.10380">
    <property type="entry name" value="Malic enzyme, N-terminal domain"/>
    <property type="match status" value="1"/>
</dbReference>
<sequence>MEHALVRRESVEAEMHKSEDTRKSFVYTKKRGYDITRNPHLNKGMAFSLEERLQLGIHGLLPPCFISQDVQLLRALKNYDMKRDDLERYVFLMGLQDLSEKLFYRVLMSDIERFMPIIYTPTVGLACQQYGLIFQRPRGLFITIHDRGHIASLLQNWPEKDIRAVCVTDGERILGLGDLGCYGMGIPVGKLALYTACGGVPPQQCLPVMLDVGTENEVLLKDPFYIGLRHKRVRGQVYDDLLDEFMKAVSDRYGMDCLIQFEDFANVNAFRLLSKYRNKYCTFNDDIQGTAAVAVAGLLVALRITNSKMSHHTIVFQGAGEAAMGIAELIIMAMEKEGLPEEECLKKIWMVDSKGLIVKGRDHLTREKERFAHEHPQMKHLEDVVRELKPTVIIGVAAVARAFSEQIIKDMASFNERPIIFALSNPTSKAECTAEQCYRFTEGRGIFASGSPFDPVTLPDGRTFYPGQGNNAYIFPGVGLGVTACAIPHITEEIFLTAAEALAHLVTEKDLAEGRLYPPLSSIRDVSVKLAIKIMEYAYEHNLATLRPKLSDKQAYIHSLIYSTDYEEFAVDSYRWPEDSMAVQSCKL</sequence>
<evidence type="ECO:0000256" key="1">
    <source>
        <dbReference type="ARBA" id="ARBA00001936"/>
    </source>
</evidence>
<feature type="domain" description="Malic enzyme N-terminal" evidence="14">
    <location>
        <begin position="96"/>
        <end position="277"/>
    </location>
</feature>
<dbReference type="GO" id="GO:0004473">
    <property type="term" value="F:malate dehydrogenase (decarboxylating) (NADP+) activity"/>
    <property type="evidence" value="ECO:0007669"/>
    <property type="project" value="TreeGrafter"/>
</dbReference>
<feature type="active site" description="Proton acceptor" evidence="9">
    <location>
        <position position="190"/>
    </location>
</feature>
<dbReference type="FunFam" id="3.40.50.720:FF:000060">
    <property type="entry name" value="Malic enzyme"/>
    <property type="match status" value="1"/>
</dbReference>
<feature type="domain" description="Malic enzyme NAD-binding" evidence="13">
    <location>
        <begin position="287"/>
        <end position="539"/>
    </location>
</feature>
<evidence type="ECO:0000256" key="7">
    <source>
        <dbReference type="ARBA" id="ARBA00022857"/>
    </source>
</evidence>
<dbReference type="RefSeq" id="XP_020477230.1">
    <property type="nucleotide sequence ID" value="XM_020621574.1"/>
</dbReference>
<feature type="binding site" evidence="10">
    <location>
        <position position="470"/>
    </location>
    <ligand>
        <name>(S)-malate</name>
        <dbReference type="ChEBI" id="CHEBI:15589"/>
    </ligand>
</feature>
<evidence type="ECO:0000256" key="8">
    <source>
        <dbReference type="ARBA" id="ARBA00023002"/>
    </source>
</evidence>
<dbReference type="InterPro" id="IPR046346">
    <property type="entry name" value="Aminoacid_DH-like_N_sf"/>
</dbReference>
<dbReference type="AlphaFoldDB" id="A0A3Q3QT19"/>
<keyword evidence="5" id="KW-0963">Cytoplasm</keyword>
<evidence type="ECO:0000256" key="3">
    <source>
        <dbReference type="ARBA" id="ARBA00008785"/>
    </source>
</evidence>
<evidence type="ECO:0000259" key="13">
    <source>
        <dbReference type="SMART" id="SM00919"/>
    </source>
</evidence>
<organism evidence="15 16">
    <name type="scientific">Monopterus albus</name>
    <name type="common">Swamp eel</name>
    <dbReference type="NCBI Taxonomy" id="43700"/>
    <lineage>
        <taxon>Eukaryota</taxon>
        <taxon>Metazoa</taxon>
        <taxon>Chordata</taxon>
        <taxon>Craniata</taxon>
        <taxon>Vertebrata</taxon>
        <taxon>Euteleostomi</taxon>
        <taxon>Actinopterygii</taxon>
        <taxon>Neopterygii</taxon>
        <taxon>Teleostei</taxon>
        <taxon>Neoteleostei</taxon>
        <taxon>Acanthomorphata</taxon>
        <taxon>Anabantaria</taxon>
        <taxon>Synbranchiformes</taxon>
        <taxon>Synbranchidae</taxon>
        <taxon>Monopterus</taxon>
    </lineage>
</organism>
<dbReference type="InterPro" id="IPR001891">
    <property type="entry name" value="Malic_OxRdtase"/>
</dbReference>
<dbReference type="SUPFAM" id="SSF51735">
    <property type="entry name" value="NAD(P)-binding Rossmann-fold domains"/>
    <property type="match status" value="1"/>
</dbReference>
<reference evidence="15" key="1">
    <citation type="submission" date="2025-08" db="UniProtKB">
        <authorList>
            <consortium name="Ensembl"/>
        </authorList>
    </citation>
    <scope>IDENTIFICATION</scope>
</reference>
<keyword evidence="16" id="KW-1185">Reference proteome</keyword>
<dbReference type="GO" id="GO:0046872">
    <property type="term" value="F:metal ion binding"/>
    <property type="evidence" value="ECO:0007669"/>
    <property type="project" value="UniProtKB-KW"/>
</dbReference>
<evidence type="ECO:0000256" key="5">
    <source>
        <dbReference type="ARBA" id="ARBA00022490"/>
    </source>
</evidence>
<dbReference type="PIRSF" id="PIRSF000106">
    <property type="entry name" value="ME"/>
    <property type="match status" value="1"/>
</dbReference>
<dbReference type="InterPro" id="IPR037062">
    <property type="entry name" value="Malic_N_dom_sf"/>
</dbReference>
<feature type="binding site" evidence="11">
    <location>
        <position position="262"/>
    </location>
    <ligand>
        <name>a divalent metal cation</name>
        <dbReference type="ChEBI" id="CHEBI:60240"/>
    </ligand>
</feature>
<evidence type="ECO:0000256" key="2">
    <source>
        <dbReference type="ARBA" id="ARBA00004496"/>
    </source>
</evidence>
<dbReference type="InterPro" id="IPR012301">
    <property type="entry name" value="Malic_N_dom"/>
</dbReference>
<evidence type="ECO:0000256" key="6">
    <source>
        <dbReference type="ARBA" id="ARBA00022723"/>
    </source>
</evidence>
<comment type="similarity">
    <text evidence="3 12">Belongs to the malic enzymes family.</text>
</comment>
<keyword evidence="6 11" id="KW-0479">Metal-binding</keyword>
<dbReference type="InterPro" id="IPR036291">
    <property type="entry name" value="NAD(P)-bd_dom_sf"/>
</dbReference>
<feature type="binding site" evidence="10">
    <location>
        <position position="425"/>
    </location>
    <ligand>
        <name>(S)-malate</name>
        <dbReference type="ChEBI" id="CHEBI:15589"/>
    </ligand>
</feature>
<evidence type="ECO:0000256" key="9">
    <source>
        <dbReference type="PIRSR" id="PIRSR000106-1"/>
    </source>
</evidence>
<keyword evidence="8 12" id="KW-0560">Oxidoreductase</keyword>
<comment type="cofactor">
    <cofactor evidence="1">
        <name>Mn(2+)</name>
        <dbReference type="ChEBI" id="CHEBI:29035"/>
    </cofactor>
</comment>
<dbReference type="PANTHER" id="PTHR23406:SF17">
    <property type="entry name" value="NADP-DEPENDENT MALIC ENZYME"/>
    <property type="match status" value="1"/>
</dbReference>
<evidence type="ECO:0000256" key="4">
    <source>
        <dbReference type="ARBA" id="ARBA00011881"/>
    </source>
</evidence>
<dbReference type="GO" id="GO:0005739">
    <property type="term" value="C:mitochondrion"/>
    <property type="evidence" value="ECO:0007669"/>
    <property type="project" value="TreeGrafter"/>
</dbReference>
<dbReference type="OrthoDB" id="5365701at2759"/>